<dbReference type="EMBL" id="JACKVK010000015">
    <property type="protein sequence ID" value="MCV7424471.1"/>
    <property type="molecule type" value="Genomic_DNA"/>
</dbReference>
<name>A0A9X2Z979_9MYCO</name>
<organism evidence="3 4">
    <name type="scientific">Mycobacterium yunnanensis</name>
    <dbReference type="NCBI Taxonomy" id="368477"/>
    <lineage>
        <taxon>Bacteria</taxon>
        <taxon>Bacillati</taxon>
        <taxon>Actinomycetota</taxon>
        <taxon>Actinomycetes</taxon>
        <taxon>Mycobacteriales</taxon>
        <taxon>Mycobacteriaceae</taxon>
        <taxon>Mycobacterium</taxon>
    </lineage>
</organism>
<evidence type="ECO:0000256" key="1">
    <source>
        <dbReference type="SAM" id="MobiDB-lite"/>
    </source>
</evidence>
<feature type="compositionally biased region" description="Low complexity" evidence="1">
    <location>
        <begin position="34"/>
        <end position="62"/>
    </location>
</feature>
<feature type="chain" id="PRO_5040771691" description="Lipoprotein LppI" evidence="2">
    <location>
        <begin position="20"/>
        <end position="232"/>
    </location>
</feature>
<evidence type="ECO:0000256" key="2">
    <source>
        <dbReference type="SAM" id="SignalP"/>
    </source>
</evidence>
<dbReference type="Proteomes" id="UP001141629">
    <property type="component" value="Unassembled WGS sequence"/>
</dbReference>
<evidence type="ECO:0000313" key="4">
    <source>
        <dbReference type="Proteomes" id="UP001141629"/>
    </source>
</evidence>
<feature type="region of interest" description="Disordered" evidence="1">
    <location>
        <begin position="22"/>
        <end position="62"/>
    </location>
</feature>
<reference evidence="3" key="2">
    <citation type="journal article" date="2022" name="BMC Genomics">
        <title>Comparative genome analysis of mycobacteria focusing on tRNA and non-coding RNA.</title>
        <authorList>
            <person name="Behra P.R.K."/>
            <person name="Pettersson B.M.F."/>
            <person name="Ramesh M."/>
            <person name="Das S."/>
            <person name="Dasgupta S."/>
            <person name="Kirsebom L.A."/>
        </authorList>
    </citation>
    <scope>NUCLEOTIDE SEQUENCE</scope>
    <source>
        <strain evidence="3">DSM 44838</strain>
    </source>
</reference>
<evidence type="ECO:0008006" key="5">
    <source>
        <dbReference type="Google" id="ProtNLM"/>
    </source>
</evidence>
<keyword evidence="4" id="KW-1185">Reference proteome</keyword>
<sequence>MRIVLLIGMSALVAGCSGGAGGPVASTQGVPSGSPQTSTQTSTRTTAAPTSRPSPVAAAPRQGASIADVSAWIEAGTPVDVAGYRTMTRDGQSTTLGDGVAFTTAGAETNCVTNRYQDGALACLVKLADPPPRPPGIETAWKANWVDFTGTTVDVGSPHGDPGPFVDGTGAELAAGRSLAFGDYRCRADAAGLFCVDYAHQTAIALSARGVEPFGCLRKTAPPADIGLRFTC</sequence>
<reference evidence="3" key="1">
    <citation type="submission" date="2020-07" db="EMBL/GenBank/DDBJ databases">
        <authorList>
            <person name="Pettersson B.M.F."/>
            <person name="Behra P.R.K."/>
            <person name="Ramesh M."/>
            <person name="Das S."/>
            <person name="Dasgupta S."/>
            <person name="Kirsebom L.A."/>
        </authorList>
    </citation>
    <scope>NUCLEOTIDE SEQUENCE</scope>
    <source>
        <strain evidence="3">DSM 44838</strain>
    </source>
</reference>
<keyword evidence="2" id="KW-0732">Signal</keyword>
<dbReference type="AlphaFoldDB" id="A0A9X2Z979"/>
<evidence type="ECO:0000313" key="3">
    <source>
        <dbReference type="EMBL" id="MCV7424471.1"/>
    </source>
</evidence>
<dbReference type="PROSITE" id="PS51257">
    <property type="entry name" value="PROKAR_LIPOPROTEIN"/>
    <property type="match status" value="1"/>
</dbReference>
<proteinExistence type="predicted"/>
<protein>
    <recommendedName>
        <fullName evidence="5">Lipoprotein LppI</fullName>
    </recommendedName>
</protein>
<comment type="caution">
    <text evidence="3">The sequence shown here is derived from an EMBL/GenBank/DDBJ whole genome shotgun (WGS) entry which is preliminary data.</text>
</comment>
<gene>
    <name evidence="3" type="ORF">H7K45_28400</name>
</gene>
<feature type="signal peptide" evidence="2">
    <location>
        <begin position="1"/>
        <end position="19"/>
    </location>
</feature>
<accession>A0A9X2Z979</accession>